<evidence type="ECO:0000256" key="2">
    <source>
        <dbReference type="ARBA" id="ARBA00023125"/>
    </source>
</evidence>
<dbReference type="InterPro" id="IPR009057">
    <property type="entry name" value="Homeodomain-like_sf"/>
</dbReference>
<keyword evidence="2" id="KW-0238">DNA-binding</keyword>
<evidence type="ECO:0000256" key="1">
    <source>
        <dbReference type="ARBA" id="ARBA00023015"/>
    </source>
</evidence>
<dbReference type="GO" id="GO:0003700">
    <property type="term" value="F:DNA-binding transcription factor activity"/>
    <property type="evidence" value="ECO:0007669"/>
    <property type="project" value="InterPro"/>
</dbReference>
<dbReference type="Pfam" id="PF12833">
    <property type="entry name" value="HTH_18"/>
    <property type="match status" value="1"/>
</dbReference>
<dbReference type="PRINTS" id="PR00032">
    <property type="entry name" value="HTHARAC"/>
</dbReference>
<dbReference type="InterPro" id="IPR018060">
    <property type="entry name" value="HTH_AraC"/>
</dbReference>
<dbReference type="GO" id="GO:0000976">
    <property type="term" value="F:transcription cis-regulatory region binding"/>
    <property type="evidence" value="ECO:0007669"/>
    <property type="project" value="TreeGrafter"/>
</dbReference>
<evidence type="ECO:0000313" key="6">
    <source>
        <dbReference type="Proteomes" id="UP000316388"/>
    </source>
</evidence>
<evidence type="ECO:0000256" key="3">
    <source>
        <dbReference type="ARBA" id="ARBA00023163"/>
    </source>
</evidence>
<proteinExistence type="predicted"/>
<dbReference type="Proteomes" id="UP000316388">
    <property type="component" value="Unassembled WGS sequence"/>
</dbReference>
<dbReference type="PANTHER" id="PTHR47894:SF1">
    <property type="entry name" value="HTH-TYPE TRANSCRIPTIONAL REGULATOR VQSM"/>
    <property type="match status" value="1"/>
</dbReference>
<dbReference type="AlphaFoldDB" id="A0A554XF39"/>
<organism evidence="5 6">
    <name type="scientific">Tepidimonas fonticaldi</name>
    <dbReference type="NCBI Taxonomy" id="1101373"/>
    <lineage>
        <taxon>Bacteria</taxon>
        <taxon>Pseudomonadati</taxon>
        <taxon>Pseudomonadota</taxon>
        <taxon>Betaproteobacteria</taxon>
        <taxon>Burkholderiales</taxon>
        <taxon>Tepidimonas</taxon>
    </lineage>
</organism>
<dbReference type="SMART" id="SM00342">
    <property type="entry name" value="HTH_ARAC"/>
    <property type="match status" value="1"/>
</dbReference>
<dbReference type="Gene3D" id="1.10.10.60">
    <property type="entry name" value="Homeodomain-like"/>
    <property type="match status" value="1"/>
</dbReference>
<sequence>MRGAIAPRRLLEFRTYFMVPVEFGADENAFLIPHEIARAPLPMANPGLARMNDQVVMEYLAKFEGARVSEKVRAELISRLAAGEPSRADVASALHMSEKTLQRRLKGEETSYQEILDETRRELARQYLREGRMSVCEVTFRLGFSDQSSFTRAFKRWTGLAPGEFRHRTA</sequence>
<keyword evidence="1" id="KW-0805">Transcription regulation</keyword>
<feature type="domain" description="HTH araC/xylS-type" evidence="4">
    <location>
        <begin position="70"/>
        <end position="168"/>
    </location>
</feature>
<protein>
    <submittedName>
        <fullName evidence="5">Putative HTH-type transcriptional regulator</fullName>
    </submittedName>
</protein>
<dbReference type="GO" id="GO:0005829">
    <property type="term" value="C:cytosol"/>
    <property type="evidence" value="ECO:0007669"/>
    <property type="project" value="TreeGrafter"/>
</dbReference>
<comment type="caution">
    <text evidence="5">The sequence shown here is derived from an EMBL/GenBank/DDBJ whole genome shotgun (WGS) entry which is preliminary data.</text>
</comment>
<accession>A0A554XF39</accession>
<dbReference type="PANTHER" id="PTHR47894">
    <property type="entry name" value="HTH-TYPE TRANSCRIPTIONAL REGULATOR GADX"/>
    <property type="match status" value="1"/>
</dbReference>
<evidence type="ECO:0000313" key="5">
    <source>
        <dbReference type="EMBL" id="TSE34450.1"/>
    </source>
</evidence>
<dbReference type="InterPro" id="IPR020449">
    <property type="entry name" value="Tscrpt_reg_AraC-type_HTH"/>
</dbReference>
<reference evidence="5 6" key="1">
    <citation type="submission" date="2019-07" db="EMBL/GenBank/DDBJ databases">
        <title>Tepidimonas fonticaldi AT-A2 draft genome.</title>
        <authorList>
            <person name="Da Costa M.S."/>
            <person name="Froufe H.J.C."/>
            <person name="Egas C."/>
            <person name="Albuquerque L."/>
        </authorList>
    </citation>
    <scope>NUCLEOTIDE SEQUENCE [LARGE SCALE GENOMIC DNA]</scope>
    <source>
        <strain evidence="5 6">AT-A2</strain>
    </source>
</reference>
<dbReference type="EMBL" id="VJOO01000044">
    <property type="protein sequence ID" value="TSE34450.1"/>
    <property type="molecule type" value="Genomic_DNA"/>
</dbReference>
<gene>
    <name evidence="5" type="ORF">Tfont_02645</name>
</gene>
<dbReference type="RefSeq" id="WP_260682400.1">
    <property type="nucleotide sequence ID" value="NZ_VJOO01000044.1"/>
</dbReference>
<dbReference type="SUPFAM" id="SSF46689">
    <property type="entry name" value="Homeodomain-like"/>
    <property type="match status" value="1"/>
</dbReference>
<dbReference type="PROSITE" id="PS01124">
    <property type="entry name" value="HTH_ARAC_FAMILY_2"/>
    <property type="match status" value="1"/>
</dbReference>
<evidence type="ECO:0000259" key="4">
    <source>
        <dbReference type="PROSITE" id="PS01124"/>
    </source>
</evidence>
<keyword evidence="3" id="KW-0804">Transcription</keyword>
<name>A0A554XF39_9BURK</name>